<keyword evidence="1" id="KW-1133">Transmembrane helix</keyword>
<name>A0A4Z0BRE0_9BURK</name>
<evidence type="ECO:0000256" key="1">
    <source>
        <dbReference type="SAM" id="Phobius"/>
    </source>
</evidence>
<dbReference type="OrthoDB" id="147125at2"/>
<feature type="transmembrane region" description="Helical" evidence="1">
    <location>
        <begin position="17"/>
        <end position="35"/>
    </location>
</feature>
<dbReference type="RefSeq" id="WP_135284321.1">
    <property type="nucleotide sequence ID" value="NZ_SMLL01000003.1"/>
</dbReference>
<feature type="transmembrane region" description="Helical" evidence="1">
    <location>
        <begin position="257"/>
        <end position="277"/>
    </location>
</feature>
<evidence type="ECO:0000313" key="2">
    <source>
        <dbReference type="EMBL" id="TFZ01024.1"/>
    </source>
</evidence>
<proteinExistence type="predicted"/>
<keyword evidence="1" id="KW-0812">Transmembrane</keyword>
<reference evidence="2 3" key="1">
    <citation type="submission" date="2019-03" db="EMBL/GenBank/DDBJ databases">
        <title>Ramlibacter rhizophilus CCTCC AB2015357, whole genome shotgun sequence.</title>
        <authorList>
            <person name="Zhang X."/>
            <person name="Feng G."/>
            <person name="Zhu H."/>
        </authorList>
    </citation>
    <scope>NUCLEOTIDE SEQUENCE [LARGE SCALE GENOMIC DNA]</scope>
    <source>
        <strain evidence="2 3">CCTCC AB2015357</strain>
    </source>
</reference>
<feature type="transmembrane region" description="Helical" evidence="1">
    <location>
        <begin position="182"/>
        <end position="202"/>
    </location>
</feature>
<gene>
    <name evidence="2" type="ORF">EZ242_06410</name>
</gene>
<feature type="transmembrane region" description="Helical" evidence="1">
    <location>
        <begin position="151"/>
        <end position="170"/>
    </location>
</feature>
<dbReference type="AlphaFoldDB" id="A0A4Z0BRE0"/>
<organism evidence="2 3">
    <name type="scientific">Ramlibacter rhizophilus</name>
    <dbReference type="NCBI Taxonomy" id="1781167"/>
    <lineage>
        <taxon>Bacteria</taxon>
        <taxon>Pseudomonadati</taxon>
        <taxon>Pseudomonadota</taxon>
        <taxon>Betaproteobacteria</taxon>
        <taxon>Burkholderiales</taxon>
        <taxon>Comamonadaceae</taxon>
        <taxon>Ramlibacter</taxon>
    </lineage>
</organism>
<evidence type="ECO:0000313" key="3">
    <source>
        <dbReference type="Proteomes" id="UP000297564"/>
    </source>
</evidence>
<keyword evidence="1" id="KW-0472">Membrane</keyword>
<sequence length="278" mass="29275">MHAAPAPAVSNREFGKGLARAYAGALIFGLPLFMTMEMWELGVHLPAWKLVTLLVLFFPFLVVLSWHVGFEDTFSWRGDVVDALVAYGVGFTASAAALGLIGVLTPEGSLREAVGKVTLQAVPGSIGALLAQSQLGERGPRDAQPSGEEHWASEVFIMAVGALFLSFNLAPTQEMLLIALRIGAGQALLLMAVSLALMHAFVYGVAFRGQPAVAAHESGWPLFLRFTVVGYALALLLSAFMLWMFGSLEGSGLVPALKAVAVLGFPAAIGAAAARLIL</sequence>
<dbReference type="InterPro" id="IPR013416">
    <property type="entry name" value="CHP02587_IM"/>
</dbReference>
<accession>A0A4Z0BRE0</accession>
<keyword evidence="3" id="KW-1185">Reference proteome</keyword>
<feature type="transmembrane region" description="Helical" evidence="1">
    <location>
        <begin position="47"/>
        <end position="68"/>
    </location>
</feature>
<dbReference type="Proteomes" id="UP000297564">
    <property type="component" value="Unassembled WGS sequence"/>
</dbReference>
<protein>
    <submittedName>
        <fullName evidence="2">TIGR02587 family membrane protein</fullName>
    </submittedName>
</protein>
<comment type="caution">
    <text evidence="2">The sequence shown here is derived from an EMBL/GenBank/DDBJ whole genome shotgun (WGS) entry which is preliminary data.</text>
</comment>
<dbReference type="Pfam" id="PF09622">
    <property type="entry name" value="DUF2391"/>
    <property type="match status" value="1"/>
</dbReference>
<feature type="transmembrane region" description="Helical" evidence="1">
    <location>
        <begin position="80"/>
        <end position="101"/>
    </location>
</feature>
<dbReference type="NCBIfam" id="TIGR02587">
    <property type="entry name" value="TIGR02587 family membrane protein"/>
    <property type="match status" value="1"/>
</dbReference>
<feature type="transmembrane region" description="Helical" evidence="1">
    <location>
        <begin position="222"/>
        <end position="245"/>
    </location>
</feature>
<dbReference type="InterPro" id="IPR024464">
    <property type="entry name" value="DUF2391"/>
</dbReference>
<dbReference type="EMBL" id="SMLL01000003">
    <property type="protein sequence ID" value="TFZ01024.1"/>
    <property type="molecule type" value="Genomic_DNA"/>
</dbReference>